<feature type="compositionally biased region" description="Basic residues" evidence="1">
    <location>
        <begin position="457"/>
        <end position="472"/>
    </location>
</feature>
<name>A0A2N5SPZ0_9BASI</name>
<sequence>MPARRKSTRRTVWKRAPAKDQHGFGQLTQHNLGHSESPQQIIKYSDQFASIGICRALVVMGVVMCEWIYHETKQSSLQHDDPELMMTWTGHHLAHSVLKHQETQDSHSMRCRASVTCLDCSTTFNGPASWKPHTTCISEAQKYQKSLYQAPKNKKPQDQHHPQAVSKNNSLVTPVPSVEHPKKTVKSSIPTSKKSSHDLTQAPPTKTKEKVDKKDTTQKLDEPISNADVLPKAIEPVINTSEKVTADAEPALPENKRGKRSKKNKKRQKLNNQTSDLGLTEQKLVEPAITLSETLTTEQLHPKETKQKPSKKDEKHKLNELQTSDLGATDKKLSETDMAASETVTPDPADSKVTKEKRSKKDKKRKLNDAQTSDAALAAQQLVEPTAVTSSEMVTGEPTDPLDTKEKRSKKDKKRKLNGVPTSDLVSADAKLIEPVMTPSETLATAQAAPTAETKAKKSKKDKKRKSHSIEQ</sequence>
<proteinExistence type="predicted"/>
<evidence type="ECO:0000313" key="3">
    <source>
        <dbReference type="EMBL" id="PLW15319.1"/>
    </source>
</evidence>
<dbReference type="InterPro" id="IPR014898">
    <property type="entry name" value="Znf_C2H2_LYAR"/>
</dbReference>
<accession>A0A2N5SPZ0</accession>
<feature type="compositionally biased region" description="Low complexity" evidence="1">
    <location>
        <begin position="442"/>
        <end position="453"/>
    </location>
</feature>
<dbReference type="EMBL" id="PGCI01000800">
    <property type="protein sequence ID" value="PLW15319.1"/>
    <property type="molecule type" value="Genomic_DNA"/>
</dbReference>
<feature type="compositionally biased region" description="Basic residues" evidence="1">
    <location>
        <begin position="1"/>
        <end position="13"/>
    </location>
</feature>
<dbReference type="SUPFAM" id="SSF57667">
    <property type="entry name" value="beta-beta-alpha zinc fingers"/>
    <property type="match status" value="1"/>
</dbReference>
<dbReference type="Proteomes" id="UP000235392">
    <property type="component" value="Unassembled WGS sequence"/>
</dbReference>
<reference evidence="3 4" key="1">
    <citation type="submission" date="2017-11" db="EMBL/GenBank/DDBJ databases">
        <title>De novo assembly and phasing of dikaryotic genomes from two isolates of Puccinia coronata f. sp. avenae, the causal agent of oat crown rust.</title>
        <authorList>
            <person name="Miller M.E."/>
            <person name="Zhang Y."/>
            <person name="Omidvar V."/>
            <person name="Sperschneider J."/>
            <person name="Schwessinger B."/>
            <person name="Raley C."/>
            <person name="Palmer J.M."/>
            <person name="Garnica D."/>
            <person name="Upadhyaya N."/>
            <person name="Rathjen J."/>
            <person name="Taylor J.M."/>
            <person name="Park R.F."/>
            <person name="Dodds P.N."/>
            <person name="Hirsch C.D."/>
            <person name="Kianian S.F."/>
            <person name="Figueroa M."/>
        </authorList>
    </citation>
    <scope>NUCLEOTIDE SEQUENCE [LARGE SCALE GENOMIC DNA]</scope>
    <source>
        <strain evidence="3">12SD80</strain>
    </source>
</reference>
<feature type="compositionally biased region" description="Basic and acidic residues" evidence="1">
    <location>
        <begin position="300"/>
        <end position="319"/>
    </location>
</feature>
<gene>
    <name evidence="3" type="ORF">PCASD_18126</name>
</gene>
<evidence type="ECO:0000259" key="2">
    <source>
        <dbReference type="Pfam" id="PF08790"/>
    </source>
</evidence>
<feature type="compositionally biased region" description="Basic and acidic residues" evidence="1">
    <location>
        <begin position="206"/>
        <end position="222"/>
    </location>
</feature>
<feature type="region of interest" description="Disordered" evidence="1">
    <location>
        <begin position="1"/>
        <end position="26"/>
    </location>
</feature>
<dbReference type="Pfam" id="PF08790">
    <property type="entry name" value="zf-LYAR"/>
    <property type="match status" value="1"/>
</dbReference>
<feature type="compositionally biased region" description="Basic residues" evidence="1">
    <location>
        <begin position="407"/>
        <end position="417"/>
    </location>
</feature>
<feature type="domain" description="Zinc finger C2H2 LYAR-type" evidence="2">
    <location>
        <begin position="115"/>
        <end position="143"/>
    </location>
</feature>
<evidence type="ECO:0000313" key="4">
    <source>
        <dbReference type="Proteomes" id="UP000235392"/>
    </source>
</evidence>
<dbReference type="AlphaFoldDB" id="A0A2N5SPZ0"/>
<protein>
    <recommendedName>
        <fullName evidence="2">Zinc finger C2H2 LYAR-type domain-containing protein</fullName>
    </recommendedName>
</protein>
<evidence type="ECO:0000256" key="1">
    <source>
        <dbReference type="SAM" id="MobiDB-lite"/>
    </source>
</evidence>
<comment type="caution">
    <text evidence="3">The sequence shown here is derived from an EMBL/GenBank/DDBJ whole genome shotgun (WGS) entry which is preliminary data.</text>
</comment>
<feature type="region of interest" description="Disordered" evidence="1">
    <location>
        <begin position="150"/>
        <end position="472"/>
    </location>
</feature>
<feature type="compositionally biased region" description="Polar residues" evidence="1">
    <location>
        <begin position="186"/>
        <end position="204"/>
    </location>
</feature>
<feature type="compositionally biased region" description="Basic residues" evidence="1">
    <location>
        <begin position="357"/>
        <end position="366"/>
    </location>
</feature>
<dbReference type="InterPro" id="IPR036236">
    <property type="entry name" value="Znf_C2H2_sf"/>
</dbReference>
<feature type="compositionally biased region" description="Basic residues" evidence="1">
    <location>
        <begin position="257"/>
        <end position="269"/>
    </location>
</feature>
<organism evidence="3 4">
    <name type="scientific">Puccinia coronata f. sp. avenae</name>
    <dbReference type="NCBI Taxonomy" id="200324"/>
    <lineage>
        <taxon>Eukaryota</taxon>
        <taxon>Fungi</taxon>
        <taxon>Dikarya</taxon>
        <taxon>Basidiomycota</taxon>
        <taxon>Pucciniomycotina</taxon>
        <taxon>Pucciniomycetes</taxon>
        <taxon>Pucciniales</taxon>
        <taxon>Pucciniaceae</taxon>
        <taxon>Puccinia</taxon>
    </lineage>
</organism>